<dbReference type="Gene3D" id="3.40.50.1000">
    <property type="entry name" value="HAD superfamily/HAD-like"/>
    <property type="match status" value="1"/>
</dbReference>
<dbReference type="PANTHER" id="PTHR16504">
    <property type="entry name" value="5'(3')-DEOXYRIBONUCLEOTIDASE"/>
    <property type="match status" value="1"/>
</dbReference>
<evidence type="ECO:0000256" key="1">
    <source>
        <dbReference type="ARBA" id="ARBA00009589"/>
    </source>
</evidence>
<evidence type="ECO:0000256" key="2">
    <source>
        <dbReference type="ARBA" id="ARBA00022723"/>
    </source>
</evidence>
<dbReference type="EMBL" id="CP103445">
    <property type="protein sequence ID" value="UWS32263.1"/>
    <property type="molecule type" value="Genomic_DNA"/>
</dbReference>
<evidence type="ECO:0000313" key="4">
    <source>
        <dbReference type="Proteomes" id="UP001058553"/>
    </source>
</evidence>
<dbReference type="InterPro" id="IPR010708">
    <property type="entry name" value="5'(3')-deoxyribonucleotidase"/>
</dbReference>
<dbReference type="SFLD" id="SFLDG01126">
    <property type="entry name" value="C1.2:_Nucleotidase_Like"/>
    <property type="match status" value="1"/>
</dbReference>
<keyword evidence="4" id="KW-1185">Reference proteome</keyword>
<keyword evidence="2" id="KW-0479">Metal-binding</keyword>
<proteinExistence type="inferred from homology"/>
<dbReference type="RefSeq" id="WP_259817991.1">
    <property type="nucleotide sequence ID" value="NZ_CP103445.1"/>
</dbReference>
<evidence type="ECO:0000313" key="3">
    <source>
        <dbReference type="EMBL" id="UWS32263.1"/>
    </source>
</evidence>
<dbReference type="SUPFAM" id="SSF56784">
    <property type="entry name" value="HAD-like"/>
    <property type="match status" value="1"/>
</dbReference>
<protein>
    <submittedName>
        <fullName evidence="3">5'-3'-deoxyribonucleotidase</fullName>
    </submittedName>
</protein>
<dbReference type="Proteomes" id="UP001058553">
    <property type="component" value="Chromosome"/>
</dbReference>
<dbReference type="Pfam" id="PF06941">
    <property type="entry name" value="NT5C"/>
    <property type="match status" value="1"/>
</dbReference>
<comment type="similarity">
    <text evidence="1">Belongs to the 5'(3')-deoxyribonucleotidase family.</text>
</comment>
<dbReference type="SFLD" id="SFLDS00003">
    <property type="entry name" value="Haloacid_Dehalogenase"/>
    <property type="match status" value="1"/>
</dbReference>
<sequence>MKRIAIDMDEVIADFHPKIVATWNSHFTRQLSAEELNLFDLHQDSPEQLAELFALVDHPTFFDDLAVVADSQQVIARLSEHYEIFITTAAMLMPSSFNAKFRWLNTHFPAIPHSNIVFCGDKSIIKADYMIDDNAINFAHFCGEGIIYSAPHNRKVTGYRRAENWQDIATMLL</sequence>
<organism evidence="3 4">
    <name type="scientific">Erwinia pyrifoliae</name>
    <dbReference type="NCBI Taxonomy" id="79967"/>
    <lineage>
        <taxon>Bacteria</taxon>
        <taxon>Pseudomonadati</taxon>
        <taxon>Pseudomonadota</taxon>
        <taxon>Gammaproteobacteria</taxon>
        <taxon>Enterobacterales</taxon>
        <taxon>Erwiniaceae</taxon>
        <taxon>Erwinia</taxon>
    </lineage>
</organism>
<reference evidence="3" key="1">
    <citation type="submission" date="2022-07" db="EMBL/GenBank/DDBJ databases">
        <title>Genetic diversity of Erwinia pyrifoliae.</title>
        <authorList>
            <person name="Park D.S."/>
            <person name="Ham H."/>
        </authorList>
    </citation>
    <scope>NUCLEOTIDE SEQUENCE</scope>
    <source>
        <strain evidence="3">CP201486</strain>
    </source>
</reference>
<dbReference type="PANTHER" id="PTHR16504:SF4">
    <property type="entry name" value="5'(3')-DEOXYRIBONUCLEOTIDASE"/>
    <property type="match status" value="1"/>
</dbReference>
<dbReference type="SFLD" id="SFLDG01146">
    <property type="entry name" value="C1.2.2"/>
    <property type="match status" value="1"/>
</dbReference>
<name>A0ABY5X4G0_ERWPY</name>
<gene>
    <name evidence="3" type="ORF">NYP84_11420</name>
</gene>
<dbReference type="Gene3D" id="1.10.40.40">
    <property type="entry name" value="Deoxyribonucleotidase, domain 2"/>
    <property type="match status" value="1"/>
</dbReference>
<dbReference type="InterPro" id="IPR036412">
    <property type="entry name" value="HAD-like_sf"/>
</dbReference>
<dbReference type="InterPro" id="IPR023214">
    <property type="entry name" value="HAD_sf"/>
</dbReference>
<accession>A0ABY5X4G0</accession>